<evidence type="ECO:0000313" key="3">
    <source>
        <dbReference type="Proteomes" id="UP001209229"/>
    </source>
</evidence>
<evidence type="ECO:0000313" key="2">
    <source>
        <dbReference type="EMBL" id="MCW3787741.1"/>
    </source>
</evidence>
<dbReference type="RefSeq" id="WP_301191305.1">
    <property type="nucleotide sequence ID" value="NZ_JAPDPJ010000035.1"/>
</dbReference>
<reference evidence="2" key="1">
    <citation type="submission" date="2022-10" db="EMBL/GenBank/DDBJ databases">
        <authorList>
            <person name="Yu W.X."/>
        </authorList>
    </citation>
    <scope>NUCLEOTIDE SEQUENCE</scope>
    <source>
        <strain evidence="2">AAT</strain>
    </source>
</reference>
<sequence length="93" mass="11007">MKIVFKESFVSRLEHQVDFIALDSPSRARKFKNELISKLKGISKNPNLCRKSIYFEDANIRDFIFKGYTIVFRINNEVIEVFGFVKYQEKPLL</sequence>
<dbReference type="AlphaFoldDB" id="A0AAE3SFX4"/>
<gene>
    <name evidence="2" type="ORF">OM075_14790</name>
</gene>
<dbReference type="InterPro" id="IPR007712">
    <property type="entry name" value="RelE/ParE_toxin"/>
</dbReference>
<name>A0AAE3SFX4_9BACT</name>
<dbReference type="Proteomes" id="UP001209229">
    <property type="component" value="Unassembled WGS sequence"/>
</dbReference>
<protein>
    <submittedName>
        <fullName evidence="2">Type II toxin-antitoxin system RelE/ParE family toxin</fullName>
    </submittedName>
</protein>
<evidence type="ECO:0000256" key="1">
    <source>
        <dbReference type="ARBA" id="ARBA00022649"/>
    </source>
</evidence>
<accession>A0AAE3SFX4</accession>
<dbReference type="InterPro" id="IPR035093">
    <property type="entry name" value="RelE/ParE_toxin_dom_sf"/>
</dbReference>
<comment type="caution">
    <text evidence="2">The sequence shown here is derived from an EMBL/GenBank/DDBJ whole genome shotgun (WGS) entry which is preliminary data.</text>
</comment>
<organism evidence="2 3">
    <name type="scientific">Plebeiibacterium sediminum</name>
    <dbReference type="NCBI Taxonomy" id="2992112"/>
    <lineage>
        <taxon>Bacteria</taxon>
        <taxon>Pseudomonadati</taxon>
        <taxon>Bacteroidota</taxon>
        <taxon>Bacteroidia</taxon>
        <taxon>Marinilabiliales</taxon>
        <taxon>Marinilabiliaceae</taxon>
        <taxon>Plebeiibacterium</taxon>
    </lineage>
</organism>
<proteinExistence type="predicted"/>
<dbReference type="Pfam" id="PF05016">
    <property type="entry name" value="ParE_toxin"/>
    <property type="match status" value="1"/>
</dbReference>
<keyword evidence="3" id="KW-1185">Reference proteome</keyword>
<keyword evidence="1" id="KW-1277">Toxin-antitoxin system</keyword>
<dbReference type="EMBL" id="JAPDPJ010000035">
    <property type="protein sequence ID" value="MCW3787741.1"/>
    <property type="molecule type" value="Genomic_DNA"/>
</dbReference>
<dbReference type="Gene3D" id="3.30.2310.20">
    <property type="entry name" value="RelE-like"/>
    <property type="match status" value="1"/>
</dbReference>